<keyword evidence="1" id="KW-1133">Transmembrane helix</keyword>
<name>A0A9X1Y302_9BACL</name>
<dbReference type="Proteomes" id="UP001139534">
    <property type="component" value="Unassembled WGS sequence"/>
</dbReference>
<evidence type="ECO:0000256" key="1">
    <source>
        <dbReference type="SAM" id="Phobius"/>
    </source>
</evidence>
<reference evidence="2" key="1">
    <citation type="submission" date="2022-04" db="EMBL/GenBank/DDBJ databases">
        <authorList>
            <person name="Seo M.-J."/>
        </authorList>
    </citation>
    <scope>NUCLEOTIDE SEQUENCE</scope>
    <source>
        <strain evidence="2">MBLB2552</strain>
    </source>
</reference>
<organism evidence="2 3">
    <name type="scientific">Paenibacillus mellifer</name>
    <dbReference type="NCBI Taxonomy" id="2937794"/>
    <lineage>
        <taxon>Bacteria</taxon>
        <taxon>Bacillati</taxon>
        <taxon>Bacillota</taxon>
        <taxon>Bacilli</taxon>
        <taxon>Bacillales</taxon>
        <taxon>Paenibacillaceae</taxon>
        <taxon>Paenibacillus</taxon>
    </lineage>
</organism>
<evidence type="ECO:0000313" key="2">
    <source>
        <dbReference type="EMBL" id="MCK8486532.1"/>
    </source>
</evidence>
<protein>
    <submittedName>
        <fullName evidence="2">Uncharacterized protein</fullName>
    </submittedName>
</protein>
<proteinExistence type="predicted"/>
<dbReference type="AlphaFoldDB" id="A0A9X1Y302"/>
<feature type="transmembrane region" description="Helical" evidence="1">
    <location>
        <begin position="25"/>
        <end position="42"/>
    </location>
</feature>
<accession>A0A9X1Y302</accession>
<keyword evidence="1" id="KW-0472">Membrane</keyword>
<sequence length="50" mass="5815">MLETQGALALSDPGFLQNHEIRQVFVWYQIAVTVFIVVISVWKPWKKKKA</sequence>
<evidence type="ECO:0000313" key="3">
    <source>
        <dbReference type="Proteomes" id="UP001139534"/>
    </source>
</evidence>
<dbReference type="EMBL" id="JALPRK010000003">
    <property type="protein sequence ID" value="MCK8486532.1"/>
    <property type="molecule type" value="Genomic_DNA"/>
</dbReference>
<comment type="caution">
    <text evidence="2">The sequence shown here is derived from an EMBL/GenBank/DDBJ whole genome shotgun (WGS) entry which is preliminary data.</text>
</comment>
<keyword evidence="3" id="KW-1185">Reference proteome</keyword>
<keyword evidence="1" id="KW-0812">Transmembrane</keyword>
<gene>
    <name evidence="2" type="ORF">M0651_05010</name>
</gene>
<dbReference type="RefSeq" id="WP_248550746.1">
    <property type="nucleotide sequence ID" value="NZ_JALPRK010000003.1"/>
</dbReference>